<evidence type="ECO:0000256" key="1">
    <source>
        <dbReference type="ARBA" id="ARBA00004123"/>
    </source>
</evidence>
<dbReference type="GO" id="GO:0017101">
    <property type="term" value="C:aminoacyl-tRNA synthetase multienzyme complex"/>
    <property type="evidence" value="ECO:0007669"/>
    <property type="project" value="InterPro"/>
</dbReference>
<evidence type="ECO:0000259" key="8">
    <source>
        <dbReference type="Pfam" id="PF04073"/>
    </source>
</evidence>
<comment type="subcellular location">
    <subcellularLocation>
        <location evidence="2">Cytoplasm</location>
        <location evidence="2">Cytosol</location>
    </subcellularLocation>
    <subcellularLocation>
        <location evidence="1">Nucleus</location>
    </subcellularLocation>
</comment>
<organism evidence="10 11">
    <name type="scientific">Halocaridina rubra</name>
    <name type="common">Hawaiian red shrimp</name>
    <dbReference type="NCBI Taxonomy" id="373956"/>
    <lineage>
        <taxon>Eukaryota</taxon>
        <taxon>Metazoa</taxon>
        <taxon>Ecdysozoa</taxon>
        <taxon>Arthropoda</taxon>
        <taxon>Crustacea</taxon>
        <taxon>Multicrustacea</taxon>
        <taxon>Malacostraca</taxon>
        <taxon>Eumalacostraca</taxon>
        <taxon>Eucarida</taxon>
        <taxon>Decapoda</taxon>
        <taxon>Pleocyemata</taxon>
        <taxon>Caridea</taxon>
        <taxon>Atyoidea</taxon>
        <taxon>Atyidae</taxon>
        <taxon>Halocaridina</taxon>
    </lineage>
</organism>
<name>A0AAN8X7U7_HALRR</name>
<comment type="caution">
    <text evidence="10">The sequence shown here is derived from an EMBL/GenBank/DDBJ whole genome shotgun (WGS) entry which is preliminary data.</text>
</comment>
<dbReference type="InterPro" id="IPR036754">
    <property type="entry name" value="YbaK/aa-tRNA-synt-asso_dom_sf"/>
</dbReference>
<dbReference type="Gene3D" id="1.20.1050.130">
    <property type="match status" value="1"/>
</dbReference>
<dbReference type="Pfam" id="PF18569">
    <property type="entry name" value="Thioredoxin_16"/>
    <property type="match status" value="1"/>
</dbReference>
<dbReference type="InterPro" id="IPR007214">
    <property type="entry name" value="YbaK/aa-tRNA-synth-assoc-dom"/>
</dbReference>
<accession>A0AAN8X7U7</accession>
<evidence type="ECO:0000256" key="3">
    <source>
        <dbReference type="ARBA" id="ARBA00010201"/>
    </source>
</evidence>
<dbReference type="InterPro" id="IPR041503">
    <property type="entry name" value="AIMP2_thioredoxin"/>
</dbReference>
<protein>
    <recommendedName>
        <fullName evidence="7">PrdX deacylase domain-containing protein 1</fullName>
    </recommendedName>
</protein>
<keyword evidence="5" id="KW-0648">Protein biosynthesis</keyword>
<dbReference type="InterPro" id="IPR042360">
    <property type="entry name" value="AIMP2"/>
</dbReference>
<evidence type="ECO:0000256" key="5">
    <source>
        <dbReference type="ARBA" id="ARBA00022917"/>
    </source>
</evidence>
<dbReference type="FunFam" id="3.90.960.10:FF:000005">
    <property type="entry name" value="Putative prolyl-tRNA synthetase"/>
    <property type="match status" value="1"/>
</dbReference>
<keyword evidence="11" id="KW-1185">Reference proteome</keyword>
<reference evidence="10 11" key="1">
    <citation type="submission" date="2023-11" db="EMBL/GenBank/DDBJ databases">
        <title>Halocaridina rubra genome assembly.</title>
        <authorList>
            <person name="Smith C."/>
        </authorList>
    </citation>
    <scope>NUCLEOTIDE SEQUENCE [LARGE SCALE GENOMIC DNA]</scope>
    <source>
        <strain evidence="10">EP-1</strain>
        <tissue evidence="10">Whole</tissue>
    </source>
</reference>
<evidence type="ECO:0000256" key="7">
    <source>
        <dbReference type="ARBA" id="ARBA00031612"/>
    </source>
</evidence>
<evidence type="ECO:0000313" key="11">
    <source>
        <dbReference type="Proteomes" id="UP001381693"/>
    </source>
</evidence>
<dbReference type="Gene3D" id="3.90.960.10">
    <property type="entry name" value="YbaK/aminoacyl-tRNA synthetase-associated domain"/>
    <property type="match status" value="1"/>
</dbReference>
<dbReference type="SUPFAM" id="SSF55826">
    <property type="entry name" value="YbaK/ProRS associated domain"/>
    <property type="match status" value="1"/>
</dbReference>
<evidence type="ECO:0000256" key="6">
    <source>
        <dbReference type="ARBA" id="ARBA00023242"/>
    </source>
</evidence>
<keyword evidence="6" id="KW-0539">Nucleus</keyword>
<dbReference type="InterPro" id="IPR036282">
    <property type="entry name" value="Glutathione-S-Trfase_C_sf"/>
</dbReference>
<dbReference type="SUPFAM" id="SSF47616">
    <property type="entry name" value="GST C-terminal domain-like"/>
    <property type="match status" value="1"/>
</dbReference>
<dbReference type="GO" id="GO:0006412">
    <property type="term" value="P:translation"/>
    <property type="evidence" value="ECO:0007669"/>
    <property type="project" value="UniProtKB-KW"/>
</dbReference>
<dbReference type="Proteomes" id="UP001381693">
    <property type="component" value="Unassembled WGS sequence"/>
</dbReference>
<sequence length="510" mass="56641">MQKWYSKCTMATGTTMYHLPKQVATPAVVNLPTSMYKMQPLNKFASADLAPSYYGATCRTLSNQENHVDLVELERRQEAVLLRLETLKLHLDKLQSNKVYTNNVTSTGAVPAIGAAAQSSPVKTGTVHDLVISASPDKPPYSLVLLRKLLREAGFPVYCANHLHSSVKEVSSMQRSLFNDNPEGDRSNHSVAFTIHWKDVPVPCLMVNPLRQTIISGEANIVRYISRLFPLASVYNYEASGTFASITETDILLDMLESQILNGKNKEKQGSLRRLNERLGKQPWLKGGNCSIVDIMAWSAVKQIGLDSGAPANIAKWLKAVSTLAGIDSDMSRETANAARSDISPNSYLDRRGLEKLLESLNIKYQVQDHEEVFTVDALLKNVTTMPGLHMKNLFLKDKKKNLYLLSAQHNVEVKLNDIAKNIGIKDVRFGDEDVMFDILGVKQGCVTAYALANDKNKKIKFLLDAEAFNESHPYINFHPMSNAATLGISPADLKKFLNHTGHEPVLLTF</sequence>
<evidence type="ECO:0000256" key="4">
    <source>
        <dbReference type="ARBA" id="ARBA00022490"/>
    </source>
</evidence>
<dbReference type="PANTHER" id="PTHR13438:SF2">
    <property type="entry name" value="AMINOACYL TRNA SYNTHASE COMPLEX-INTERACTING MULTIFUNCTIONAL PROTEIN 2"/>
    <property type="match status" value="1"/>
</dbReference>
<proteinExistence type="inferred from homology"/>
<dbReference type="EMBL" id="JAXCGZ010007549">
    <property type="protein sequence ID" value="KAK7079317.1"/>
    <property type="molecule type" value="Genomic_DNA"/>
</dbReference>
<dbReference type="GO" id="GO:0002161">
    <property type="term" value="F:aminoacyl-tRNA deacylase activity"/>
    <property type="evidence" value="ECO:0007669"/>
    <property type="project" value="InterPro"/>
</dbReference>
<evidence type="ECO:0000256" key="2">
    <source>
        <dbReference type="ARBA" id="ARBA00004514"/>
    </source>
</evidence>
<comment type="similarity">
    <text evidence="3">Belongs to the PRORSD1 family.</text>
</comment>
<dbReference type="Pfam" id="PF04073">
    <property type="entry name" value="tRNA_edit"/>
    <property type="match status" value="1"/>
</dbReference>
<keyword evidence="4" id="KW-0963">Cytoplasm</keyword>
<gene>
    <name evidence="10" type="primary">Prorsd1</name>
    <name evidence="10" type="ORF">SK128_021121</name>
</gene>
<dbReference type="PANTHER" id="PTHR13438">
    <property type="entry name" value="AMINOACYL TRNA SYNTHASE COMPLEX-INTERACTING MULTIFUNCTIONAL PROTEIN"/>
    <property type="match status" value="1"/>
</dbReference>
<dbReference type="CDD" id="cd04335">
    <property type="entry name" value="PrdX_deacylase"/>
    <property type="match status" value="1"/>
</dbReference>
<dbReference type="AlphaFoldDB" id="A0AAN8X7U7"/>
<dbReference type="GO" id="GO:0005829">
    <property type="term" value="C:cytosol"/>
    <property type="evidence" value="ECO:0007669"/>
    <property type="project" value="UniProtKB-SubCell"/>
</dbReference>
<evidence type="ECO:0000259" key="9">
    <source>
        <dbReference type="Pfam" id="PF18569"/>
    </source>
</evidence>
<evidence type="ECO:0000313" key="10">
    <source>
        <dbReference type="EMBL" id="KAK7079317.1"/>
    </source>
</evidence>
<feature type="domain" description="AIMP2 thioredoxin-like" evidence="9">
    <location>
        <begin position="126"/>
        <end position="215"/>
    </location>
</feature>
<dbReference type="GO" id="GO:0005634">
    <property type="term" value="C:nucleus"/>
    <property type="evidence" value="ECO:0007669"/>
    <property type="project" value="UniProtKB-SubCell"/>
</dbReference>
<feature type="domain" description="YbaK/aminoacyl-tRNA synthetase-associated" evidence="8">
    <location>
        <begin position="370"/>
        <end position="497"/>
    </location>
</feature>